<dbReference type="Proteomes" id="UP000252519">
    <property type="component" value="Unassembled WGS sequence"/>
</dbReference>
<sequence length="482" mass="53954">MPLALAQNPYGPSQLDQYARLLNSGNLGGFGFFQNALAQGTVRGLGDLNPPPLLAGLPPLPLTHEEVMRQLTSTPPPPTTRATAIPTTPSSSPGGVYAVNSMVELPPMPENRIHGTFDDDGVFQPDNKNEKIDEDHIVRNQIQGTKIRDFSQTERDTVEGQTEENPQKDENYTDDESFEDQSVRGSSAAEAHQLAQHSEKTRKPRQNSPNQRHYSQSSPPRRFYDPQQKSRGTAVVYRPTIQREPRYPPFIFRPRPPPAQREPEYNNLLAEIEEYDDFLEQQRVYRSRYPQAALQNPYRDLPAGQLPAAGAYSAQNQQRSLEIPAPRRIANSPNNNWSPQQQQCNFLNWSQPQQQAVTPYPKSATEHPFLNIFNLFSAPHAHALAAPQVNLDDVTLATTTPTPVQIAVLNNFFMLASLEIEQRSKDVLEILLFQPPRPNPYQLGMLPIPAQGIPLVDIQQQPLSFPQLGSPLVLTPLFGHGK</sequence>
<feature type="compositionally biased region" description="Basic and acidic residues" evidence="1">
    <location>
        <begin position="146"/>
        <end position="158"/>
    </location>
</feature>
<organism evidence="2 3">
    <name type="scientific">Ancylostoma caninum</name>
    <name type="common">Dog hookworm</name>
    <dbReference type="NCBI Taxonomy" id="29170"/>
    <lineage>
        <taxon>Eukaryota</taxon>
        <taxon>Metazoa</taxon>
        <taxon>Ecdysozoa</taxon>
        <taxon>Nematoda</taxon>
        <taxon>Chromadorea</taxon>
        <taxon>Rhabditida</taxon>
        <taxon>Rhabditina</taxon>
        <taxon>Rhabditomorpha</taxon>
        <taxon>Strongyloidea</taxon>
        <taxon>Ancylostomatidae</taxon>
        <taxon>Ancylostomatinae</taxon>
        <taxon>Ancylostoma</taxon>
    </lineage>
</organism>
<comment type="caution">
    <text evidence="2">The sequence shown here is derived from an EMBL/GenBank/DDBJ whole genome shotgun (WGS) entry which is preliminary data.</text>
</comment>
<dbReference type="OrthoDB" id="5877402at2759"/>
<feature type="compositionally biased region" description="Low complexity" evidence="1">
    <location>
        <begin position="80"/>
        <end position="93"/>
    </location>
</feature>
<feature type="region of interest" description="Disordered" evidence="1">
    <location>
        <begin position="72"/>
        <end position="93"/>
    </location>
</feature>
<proteinExistence type="predicted"/>
<feature type="compositionally biased region" description="Polar residues" evidence="1">
    <location>
        <begin position="206"/>
        <end position="219"/>
    </location>
</feature>
<name>A0A368HAB9_ANCCA</name>
<feature type="region of interest" description="Disordered" evidence="1">
    <location>
        <begin position="113"/>
        <end position="260"/>
    </location>
</feature>
<reference evidence="2 3" key="1">
    <citation type="submission" date="2014-10" db="EMBL/GenBank/DDBJ databases">
        <title>Draft genome of the hookworm Ancylostoma caninum.</title>
        <authorList>
            <person name="Mitreva M."/>
        </authorList>
    </citation>
    <scope>NUCLEOTIDE SEQUENCE [LARGE SCALE GENOMIC DNA]</scope>
    <source>
        <strain evidence="2 3">Baltimore</strain>
    </source>
</reference>
<accession>A0A368HAB9</accession>
<evidence type="ECO:0000256" key="1">
    <source>
        <dbReference type="SAM" id="MobiDB-lite"/>
    </source>
</evidence>
<evidence type="ECO:0000313" key="3">
    <source>
        <dbReference type="Proteomes" id="UP000252519"/>
    </source>
</evidence>
<protein>
    <submittedName>
        <fullName evidence="2">Uncharacterized protein</fullName>
    </submittedName>
</protein>
<evidence type="ECO:0000313" key="2">
    <source>
        <dbReference type="EMBL" id="RCN53552.1"/>
    </source>
</evidence>
<gene>
    <name evidence="2" type="ORF">ANCCAN_00045</name>
</gene>
<dbReference type="EMBL" id="JOJR01000001">
    <property type="protein sequence ID" value="RCN53552.1"/>
    <property type="molecule type" value="Genomic_DNA"/>
</dbReference>
<keyword evidence="3" id="KW-1185">Reference proteome</keyword>
<dbReference type="AlphaFoldDB" id="A0A368HAB9"/>
<feature type="compositionally biased region" description="Basic and acidic residues" evidence="1">
    <location>
        <begin position="127"/>
        <end position="138"/>
    </location>
</feature>